<gene>
    <name evidence="3" type="ORF">OJF2_35010</name>
</gene>
<feature type="transmembrane region" description="Helical" evidence="2">
    <location>
        <begin position="282"/>
        <end position="299"/>
    </location>
</feature>
<dbReference type="KEGG" id="agv:OJF2_35010"/>
<feature type="region of interest" description="Disordered" evidence="1">
    <location>
        <begin position="526"/>
        <end position="556"/>
    </location>
</feature>
<proteinExistence type="predicted"/>
<feature type="transmembrane region" description="Helical" evidence="2">
    <location>
        <begin position="319"/>
        <end position="338"/>
    </location>
</feature>
<keyword evidence="2" id="KW-0812">Transmembrane</keyword>
<keyword evidence="4" id="KW-1185">Reference proteome</keyword>
<dbReference type="RefSeq" id="WP_148594814.1">
    <property type="nucleotide sequence ID" value="NZ_CP042997.1"/>
</dbReference>
<dbReference type="AlphaFoldDB" id="A0A5B9W2W4"/>
<feature type="transmembrane region" description="Helical" evidence="2">
    <location>
        <begin position="402"/>
        <end position="425"/>
    </location>
</feature>
<feature type="transmembrane region" description="Helical" evidence="2">
    <location>
        <begin position="130"/>
        <end position="154"/>
    </location>
</feature>
<evidence type="ECO:0000313" key="4">
    <source>
        <dbReference type="Proteomes" id="UP000324233"/>
    </source>
</evidence>
<evidence type="ECO:0000256" key="2">
    <source>
        <dbReference type="SAM" id="Phobius"/>
    </source>
</evidence>
<sequence>MRLLMRRVASPIPGRSWRLPLAASVLLMAVALAPADPSPSGGPSAGAAGLYGTLAWIEFATVAAVAAVEGGATIAEERRRGTWDAIRLTDWTDPEIAGRKALGVLLRVATVVALALPAHVASGWRGTASWPLIAAVHAVLIGLGVATAGLGLMASAWTDRGLHGAALGAAAVLFPWFAGLDWLAGRGIAPSLCRALHPARLLEKTLASAGRGATIAPWPPVLLLAFAASVFAAATAGAAMGVRRLGERSPTRRAARSRGRARRVGDDPVRWREAREAGGRRVVLGAALVAAAALALFAARDWEPGAEDGRSGLSRSANGVLLTLTLAPAAAVGLRCSATLADERARGTLDLLLMAGRDGPGLVRSKLAAILAPMGVTVPLATAYALFAFSAGPRGLVATEPWLGAGEAALVIAVTALAAAGPSLLASATARTTRRALALGLLWLAWLAAGPLVLLLAAPPRLAEPAAQAIAASGPIYQVSAVGAHGTRFRFPVGSRMLLGVLAAEACLAWASLLAAGRMYARIPAPPRRRRRPAARDRQAPGGREAPARIGGIPPR</sequence>
<accession>A0A5B9W2W4</accession>
<feature type="transmembrane region" description="Helical" evidence="2">
    <location>
        <begin position="367"/>
        <end position="390"/>
    </location>
</feature>
<feature type="transmembrane region" description="Helical" evidence="2">
    <location>
        <begin position="437"/>
        <end position="458"/>
    </location>
</feature>
<organism evidence="3 4">
    <name type="scientific">Aquisphaera giovannonii</name>
    <dbReference type="NCBI Taxonomy" id="406548"/>
    <lineage>
        <taxon>Bacteria</taxon>
        <taxon>Pseudomonadati</taxon>
        <taxon>Planctomycetota</taxon>
        <taxon>Planctomycetia</taxon>
        <taxon>Isosphaerales</taxon>
        <taxon>Isosphaeraceae</taxon>
        <taxon>Aquisphaera</taxon>
    </lineage>
</organism>
<feature type="transmembrane region" description="Helical" evidence="2">
    <location>
        <begin position="221"/>
        <end position="242"/>
    </location>
</feature>
<dbReference type="Proteomes" id="UP000324233">
    <property type="component" value="Chromosome"/>
</dbReference>
<keyword evidence="2" id="KW-1133">Transmembrane helix</keyword>
<feature type="transmembrane region" description="Helical" evidence="2">
    <location>
        <begin position="104"/>
        <end position="124"/>
    </location>
</feature>
<evidence type="ECO:0000256" key="1">
    <source>
        <dbReference type="SAM" id="MobiDB-lite"/>
    </source>
</evidence>
<feature type="transmembrane region" description="Helical" evidence="2">
    <location>
        <begin position="161"/>
        <end position="178"/>
    </location>
</feature>
<name>A0A5B9W2W4_9BACT</name>
<feature type="transmembrane region" description="Helical" evidence="2">
    <location>
        <begin position="497"/>
        <end position="521"/>
    </location>
</feature>
<feature type="transmembrane region" description="Helical" evidence="2">
    <location>
        <begin position="45"/>
        <end position="68"/>
    </location>
</feature>
<reference evidence="3 4" key="1">
    <citation type="submission" date="2019-08" db="EMBL/GenBank/DDBJ databases">
        <title>Deep-cultivation of Planctomycetes and their phenomic and genomic characterization uncovers novel biology.</title>
        <authorList>
            <person name="Wiegand S."/>
            <person name="Jogler M."/>
            <person name="Boedeker C."/>
            <person name="Pinto D."/>
            <person name="Vollmers J."/>
            <person name="Rivas-Marin E."/>
            <person name="Kohn T."/>
            <person name="Peeters S.H."/>
            <person name="Heuer A."/>
            <person name="Rast P."/>
            <person name="Oberbeckmann S."/>
            <person name="Bunk B."/>
            <person name="Jeske O."/>
            <person name="Meyerdierks A."/>
            <person name="Storesund J.E."/>
            <person name="Kallscheuer N."/>
            <person name="Luecker S."/>
            <person name="Lage O.M."/>
            <person name="Pohl T."/>
            <person name="Merkel B.J."/>
            <person name="Hornburger P."/>
            <person name="Mueller R.-W."/>
            <person name="Bruemmer F."/>
            <person name="Labrenz M."/>
            <person name="Spormann A.M."/>
            <person name="Op den Camp H."/>
            <person name="Overmann J."/>
            <person name="Amann R."/>
            <person name="Jetten M.S.M."/>
            <person name="Mascher T."/>
            <person name="Medema M.H."/>
            <person name="Devos D.P."/>
            <person name="Kaster A.-K."/>
            <person name="Ovreas L."/>
            <person name="Rohde M."/>
            <person name="Galperin M.Y."/>
            <person name="Jogler C."/>
        </authorList>
    </citation>
    <scope>NUCLEOTIDE SEQUENCE [LARGE SCALE GENOMIC DNA]</scope>
    <source>
        <strain evidence="3 4">OJF2</strain>
    </source>
</reference>
<evidence type="ECO:0000313" key="3">
    <source>
        <dbReference type="EMBL" id="QEH34956.1"/>
    </source>
</evidence>
<keyword evidence="2" id="KW-0472">Membrane</keyword>
<protein>
    <submittedName>
        <fullName evidence="3">ABC-2 family transporter protein</fullName>
    </submittedName>
</protein>
<dbReference type="EMBL" id="CP042997">
    <property type="protein sequence ID" value="QEH34956.1"/>
    <property type="molecule type" value="Genomic_DNA"/>
</dbReference>